<evidence type="ECO:0000313" key="1">
    <source>
        <dbReference type="EMBL" id="VDN41436.1"/>
    </source>
</evidence>
<protein>
    <submittedName>
        <fullName evidence="1">Uncharacterized protein</fullName>
    </submittedName>
</protein>
<dbReference type="AlphaFoldDB" id="A0A3P7RE92"/>
<dbReference type="Gene3D" id="3.30.1380.20">
    <property type="entry name" value="Trafficking protein particle complex subunit 3"/>
    <property type="match status" value="1"/>
</dbReference>
<dbReference type="Proteomes" id="UP000281553">
    <property type="component" value="Unassembled WGS sequence"/>
</dbReference>
<reference evidence="1 2" key="1">
    <citation type="submission" date="2018-11" db="EMBL/GenBank/DDBJ databases">
        <authorList>
            <consortium name="Pathogen Informatics"/>
        </authorList>
    </citation>
    <scope>NUCLEOTIDE SEQUENCE [LARGE SCALE GENOMIC DNA]</scope>
</reference>
<gene>
    <name evidence="1" type="ORF">DILT_LOCUS18546</name>
</gene>
<evidence type="ECO:0000313" key="2">
    <source>
        <dbReference type="Proteomes" id="UP000281553"/>
    </source>
</evidence>
<organism evidence="1 2">
    <name type="scientific">Dibothriocephalus latus</name>
    <name type="common">Fish tapeworm</name>
    <name type="synonym">Diphyllobothrium latum</name>
    <dbReference type="NCBI Taxonomy" id="60516"/>
    <lineage>
        <taxon>Eukaryota</taxon>
        <taxon>Metazoa</taxon>
        <taxon>Spiralia</taxon>
        <taxon>Lophotrochozoa</taxon>
        <taxon>Platyhelminthes</taxon>
        <taxon>Cestoda</taxon>
        <taxon>Eucestoda</taxon>
        <taxon>Diphyllobothriidea</taxon>
        <taxon>Diphyllobothriidae</taxon>
        <taxon>Dibothriocephalus</taxon>
    </lineage>
</organism>
<keyword evidence="2" id="KW-1185">Reference proteome</keyword>
<accession>A0A3P7RE92</accession>
<name>A0A3P7RE92_DIBLA</name>
<dbReference type="EMBL" id="UYRU01101397">
    <property type="protein sequence ID" value="VDN41436.1"/>
    <property type="molecule type" value="Genomic_DNA"/>
</dbReference>
<dbReference type="OrthoDB" id="10262857at2759"/>
<sequence length="160" mass="18408">MLEGYSHLLLVQLEVTARIVQDQLRGDKVNEIRVKFVRRIKEICIWKNALSPPANCPFKLILAIKILDCLLFARIAKFMTAVPLLTPTNIKEAWLIKGLRLLYSQKPEDGTRLRRFYKDACDNEAHVLRTTLSEALRESKEDGAEVSYFSISLAKLPIFY</sequence>
<proteinExistence type="predicted"/>